<protein>
    <submittedName>
        <fullName evidence="9">Iron complex transport system permease protein</fullName>
    </submittedName>
</protein>
<dbReference type="Proteomes" id="UP000187344">
    <property type="component" value="Unassembled WGS sequence"/>
</dbReference>
<name>A0A1R0F796_9HYPH</name>
<feature type="transmembrane region" description="Helical" evidence="8">
    <location>
        <begin position="239"/>
        <end position="262"/>
    </location>
</feature>
<feature type="transmembrane region" description="Helical" evidence="8">
    <location>
        <begin position="92"/>
        <end position="109"/>
    </location>
</feature>
<evidence type="ECO:0000256" key="8">
    <source>
        <dbReference type="SAM" id="Phobius"/>
    </source>
</evidence>
<reference evidence="9 10" key="1">
    <citation type="submission" date="2016-12" db="EMBL/GenBank/DDBJ databases">
        <title>Comparative genomics of Bartonella apis.</title>
        <authorList>
            <person name="Engel P."/>
        </authorList>
    </citation>
    <scope>NUCLEOTIDE SEQUENCE [LARGE SCALE GENOMIC DNA]</scope>
    <source>
        <strain evidence="9 10">PEB0149</strain>
    </source>
</reference>
<evidence type="ECO:0000256" key="4">
    <source>
        <dbReference type="ARBA" id="ARBA00022475"/>
    </source>
</evidence>
<feature type="transmembrane region" description="Helical" evidence="8">
    <location>
        <begin position="115"/>
        <end position="133"/>
    </location>
</feature>
<comment type="caution">
    <text evidence="9">The sequence shown here is derived from an EMBL/GenBank/DDBJ whole genome shotgun (WGS) entry which is preliminary data.</text>
</comment>
<feature type="transmembrane region" description="Helical" evidence="8">
    <location>
        <begin position="274"/>
        <end position="291"/>
    </location>
</feature>
<feature type="transmembrane region" description="Helical" evidence="8">
    <location>
        <begin position="303"/>
        <end position="323"/>
    </location>
</feature>
<feature type="transmembrane region" description="Helical" evidence="8">
    <location>
        <begin position="145"/>
        <end position="169"/>
    </location>
</feature>
<proteinExistence type="inferred from homology"/>
<dbReference type="PANTHER" id="PTHR30472:SF25">
    <property type="entry name" value="ABC TRANSPORTER PERMEASE PROTEIN MJ0876-RELATED"/>
    <property type="match status" value="1"/>
</dbReference>
<dbReference type="CDD" id="cd06550">
    <property type="entry name" value="TM_ABC_iron-siderophores_like"/>
    <property type="match status" value="1"/>
</dbReference>
<evidence type="ECO:0000256" key="5">
    <source>
        <dbReference type="ARBA" id="ARBA00022692"/>
    </source>
</evidence>
<comment type="similarity">
    <text evidence="2">Belongs to the binding-protein-dependent transport system permease family. FecCD subfamily.</text>
</comment>
<dbReference type="Pfam" id="PF01032">
    <property type="entry name" value="FecCD"/>
    <property type="match status" value="1"/>
</dbReference>
<evidence type="ECO:0000256" key="1">
    <source>
        <dbReference type="ARBA" id="ARBA00004651"/>
    </source>
</evidence>
<dbReference type="GO" id="GO:0005886">
    <property type="term" value="C:plasma membrane"/>
    <property type="evidence" value="ECO:0007669"/>
    <property type="project" value="UniProtKB-SubCell"/>
</dbReference>
<keyword evidence="7 8" id="KW-0472">Membrane</keyword>
<evidence type="ECO:0000313" key="9">
    <source>
        <dbReference type="EMBL" id="OLY42835.1"/>
    </source>
</evidence>
<dbReference type="AlphaFoldDB" id="A0A1R0F796"/>
<dbReference type="PANTHER" id="PTHR30472">
    <property type="entry name" value="FERRIC ENTEROBACTIN TRANSPORT SYSTEM PERMEASE PROTEIN"/>
    <property type="match status" value="1"/>
</dbReference>
<evidence type="ECO:0000256" key="2">
    <source>
        <dbReference type="ARBA" id="ARBA00007935"/>
    </source>
</evidence>
<dbReference type="Gene3D" id="1.10.3470.10">
    <property type="entry name" value="ABC transporter involved in vitamin B12 uptake, BtuC"/>
    <property type="match status" value="1"/>
</dbReference>
<dbReference type="InterPro" id="IPR037294">
    <property type="entry name" value="ABC_BtuC-like"/>
</dbReference>
<sequence length="336" mass="35882">MHFFRFWSGGVVLFVLVFYLSIAWGGTFSSPSDVFQVLISREPNNYGQASILYQRFPRALIAIYAGVIMASSGLVFQGLIRNPLASASSLGINAGATLFVVGGALLFGANLPEQGVSALCGGLFGFLLCTLIARIAGNNEKTTGLMLILSGSLVTMLLIGLSNALLLSYADRRGEFLSWIAGNINHAYIDRLYQFWWIGLIALALVFVLSKPLTLILLGNEKAASMGVKTVAISRFAMACAIVASCSAVAVCGPISFIGLIVPHMVKPLVGQDFRVTLPASALTGAILCLLASTISQNAFQPYVVNTGIILDLFGGIVFILLIRKFYVSPKNRSNI</sequence>
<keyword evidence="3" id="KW-0813">Transport</keyword>
<dbReference type="GO" id="GO:0022857">
    <property type="term" value="F:transmembrane transporter activity"/>
    <property type="evidence" value="ECO:0007669"/>
    <property type="project" value="InterPro"/>
</dbReference>
<keyword evidence="5 8" id="KW-0812">Transmembrane</keyword>
<comment type="subcellular location">
    <subcellularLocation>
        <location evidence="1">Cell membrane</location>
        <topology evidence="1">Multi-pass membrane protein</topology>
    </subcellularLocation>
</comment>
<keyword evidence="10" id="KW-1185">Reference proteome</keyword>
<evidence type="ECO:0000256" key="7">
    <source>
        <dbReference type="ARBA" id="ARBA00023136"/>
    </source>
</evidence>
<evidence type="ECO:0000256" key="3">
    <source>
        <dbReference type="ARBA" id="ARBA00022448"/>
    </source>
</evidence>
<dbReference type="SUPFAM" id="SSF81345">
    <property type="entry name" value="ABC transporter involved in vitamin B12 uptake, BtuC"/>
    <property type="match status" value="1"/>
</dbReference>
<dbReference type="RefSeq" id="WP_075870671.1">
    <property type="nucleotide sequence ID" value="NZ_CAMKXQ010000003.1"/>
</dbReference>
<organism evidence="9 10">
    <name type="scientific">Bartonella apis</name>
    <dbReference type="NCBI Taxonomy" id="1686310"/>
    <lineage>
        <taxon>Bacteria</taxon>
        <taxon>Pseudomonadati</taxon>
        <taxon>Pseudomonadota</taxon>
        <taxon>Alphaproteobacteria</taxon>
        <taxon>Hyphomicrobiales</taxon>
        <taxon>Bartonellaceae</taxon>
        <taxon>Bartonella</taxon>
    </lineage>
</organism>
<dbReference type="InterPro" id="IPR000522">
    <property type="entry name" value="ABC_transptr_permease_BtuC"/>
</dbReference>
<evidence type="ECO:0000313" key="10">
    <source>
        <dbReference type="Proteomes" id="UP000187344"/>
    </source>
</evidence>
<gene>
    <name evidence="9" type="ORF">PEB0149_002470</name>
</gene>
<keyword evidence="6 8" id="KW-1133">Transmembrane helix</keyword>
<feature type="transmembrane region" description="Helical" evidence="8">
    <location>
        <begin position="59"/>
        <end position="80"/>
    </location>
</feature>
<keyword evidence="4" id="KW-1003">Cell membrane</keyword>
<dbReference type="EMBL" id="LXYT01000003">
    <property type="protein sequence ID" value="OLY42835.1"/>
    <property type="molecule type" value="Genomic_DNA"/>
</dbReference>
<dbReference type="OrthoDB" id="9811975at2"/>
<feature type="transmembrane region" description="Helical" evidence="8">
    <location>
        <begin position="195"/>
        <end position="218"/>
    </location>
</feature>
<evidence type="ECO:0000256" key="6">
    <source>
        <dbReference type="ARBA" id="ARBA00022989"/>
    </source>
</evidence>
<accession>A0A1R0F796</accession>